<comment type="similarity">
    <text evidence="1">Belongs to the LysR transcriptional regulatory family.</text>
</comment>
<dbReference type="AlphaFoldDB" id="A0A6L6PT52"/>
<dbReference type="EMBL" id="WNKY01000055">
    <property type="protein sequence ID" value="MTV41395.1"/>
    <property type="molecule type" value="Genomic_DNA"/>
</dbReference>
<dbReference type="PROSITE" id="PS50931">
    <property type="entry name" value="HTH_LYSR"/>
    <property type="match status" value="1"/>
</dbReference>
<keyword evidence="4" id="KW-0804">Transcription</keyword>
<evidence type="ECO:0000256" key="2">
    <source>
        <dbReference type="ARBA" id="ARBA00023015"/>
    </source>
</evidence>
<gene>
    <name evidence="6" type="ORF">GM676_27975</name>
</gene>
<dbReference type="OrthoDB" id="116299at2"/>
<dbReference type="Proteomes" id="UP000475582">
    <property type="component" value="Unassembled WGS sequence"/>
</dbReference>
<evidence type="ECO:0000256" key="1">
    <source>
        <dbReference type="ARBA" id="ARBA00009437"/>
    </source>
</evidence>
<feature type="domain" description="HTH lysR-type" evidence="5">
    <location>
        <begin position="2"/>
        <end position="59"/>
    </location>
</feature>
<evidence type="ECO:0000256" key="3">
    <source>
        <dbReference type="ARBA" id="ARBA00023125"/>
    </source>
</evidence>
<dbReference type="FunFam" id="1.10.10.10:FF:000001">
    <property type="entry name" value="LysR family transcriptional regulator"/>
    <property type="match status" value="1"/>
</dbReference>
<dbReference type="GO" id="GO:0006351">
    <property type="term" value="P:DNA-templated transcription"/>
    <property type="evidence" value="ECO:0007669"/>
    <property type="project" value="TreeGrafter"/>
</dbReference>
<dbReference type="SUPFAM" id="SSF53850">
    <property type="entry name" value="Periplasmic binding protein-like II"/>
    <property type="match status" value="1"/>
</dbReference>
<dbReference type="InterPro" id="IPR058163">
    <property type="entry name" value="LysR-type_TF_proteobact-type"/>
</dbReference>
<evidence type="ECO:0000313" key="6">
    <source>
        <dbReference type="EMBL" id="MTV41395.1"/>
    </source>
</evidence>
<reference evidence="6 7" key="1">
    <citation type="submission" date="2019-11" db="EMBL/GenBank/DDBJ databases">
        <title>Type strains purchased from KCTC, JCM and DSMZ.</title>
        <authorList>
            <person name="Lu H."/>
        </authorList>
    </citation>
    <scope>NUCLEOTIDE SEQUENCE [LARGE SCALE GENOMIC DNA]</scope>
    <source>
        <strain evidence="6 7">KCTC 22382</strain>
    </source>
</reference>
<evidence type="ECO:0000256" key="4">
    <source>
        <dbReference type="ARBA" id="ARBA00023163"/>
    </source>
</evidence>
<dbReference type="Gene3D" id="1.10.10.10">
    <property type="entry name" value="Winged helix-like DNA-binding domain superfamily/Winged helix DNA-binding domain"/>
    <property type="match status" value="1"/>
</dbReference>
<proteinExistence type="inferred from homology"/>
<dbReference type="InterPro" id="IPR036388">
    <property type="entry name" value="WH-like_DNA-bd_sf"/>
</dbReference>
<accession>A0A6L6PT52</accession>
<organism evidence="6 7">
    <name type="scientific">Duganella radicis</name>
    <dbReference type="NCBI Taxonomy" id="551988"/>
    <lineage>
        <taxon>Bacteria</taxon>
        <taxon>Pseudomonadati</taxon>
        <taxon>Pseudomonadota</taxon>
        <taxon>Betaproteobacteria</taxon>
        <taxon>Burkholderiales</taxon>
        <taxon>Oxalobacteraceae</taxon>
        <taxon>Telluria group</taxon>
        <taxon>Duganella</taxon>
    </lineage>
</organism>
<dbReference type="PANTHER" id="PTHR30537">
    <property type="entry name" value="HTH-TYPE TRANSCRIPTIONAL REGULATOR"/>
    <property type="match status" value="1"/>
</dbReference>
<keyword evidence="3" id="KW-0238">DNA-binding</keyword>
<dbReference type="InterPro" id="IPR036390">
    <property type="entry name" value="WH_DNA-bd_sf"/>
</dbReference>
<dbReference type="RefSeq" id="WP_155467548.1">
    <property type="nucleotide sequence ID" value="NZ_WNKY01000055.1"/>
</dbReference>
<keyword evidence="2" id="KW-0805">Transcription regulation</keyword>
<name>A0A6L6PT52_9BURK</name>
<dbReference type="GO" id="GO:0003700">
    <property type="term" value="F:DNA-binding transcription factor activity"/>
    <property type="evidence" value="ECO:0007669"/>
    <property type="project" value="InterPro"/>
</dbReference>
<dbReference type="InterPro" id="IPR000847">
    <property type="entry name" value="LysR_HTH_N"/>
</dbReference>
<keyword evidence="7" id="KW-1185">Reference proteome</keyword>
<dbReference type="Gene3D" id="3.40.190.290">
    <property type="match status" value="1"/>
</dbReference>
<comment type="caution">
    <text evidence="6">The sequence shown here is derived from an EMBL/GenBank/DDBJ whole genome shotgun (WGS) entry which is preliminary data.</text>
</comment>
<evidence type="ECO:0000313" key="7">
    <source>
        <dbReference type="Proteomes" id="UP000475582"/>
    </source>
</evidence>
<dbReference type="SUPFAM" id="SSF46785">
    <property type="entry name" value="Winged helix' DNA-binding domain"/>
    <property type="match status" value="1"/>
</dbReference>
<dbReference type="PANTHER" id="PTHR30537:SF5">
    <property type="entry name" value="HTH-TYPE TRANSCRIPTIONAL ACTIVATOR TTDR-RELATED"/>
    <property type="match status" value="1"/>
</dbReference>
<dbReference type="CDD" id="cd08422">
    <property type="entry name" value="PBP2_CrgA_like"/>
    <property type="match status" value="1"/>
</dbReference>
<dbReference type="GO" id="GO:0043565">
    <property type="term" value="F:sequence-specific DNA binding"/>
    <property type="evidence" value="ECO:0007669"/>
    <property type="project" value="TreeGrafter"/>
</dbReference>
<protein>
    <submittedName>
        <fullName evidence="6">LysR family transcriptional regulator</fullName>
    </submittedName>
</protein>
<sequence length="296" mass="31906">MLDLNDIALFVEVVQSGSFAEAARRLGIPPNTVSRRIQSLEAQLGTRLLQRSTRKLSLTAAGELLHERSAVAVGGLREAGQEIALGSREPSGRVRVAAPADFFDYFQMAWLAEFLADHPRVRVEFVLSDALSDLIAERIDVAFRAGALADSGFVGRQVATGNNMLMASPAYLARRPAPATLAALLEHDCVGFAGPNGQVPWRLARADAAVEEIAFQARFTGNTMQAMRKAALAGLGIALLPHRIAAGDLRDGNLVQVLPDYHVPGTGMNIVYPSRRHLPPAVAIFMDWAGEKFKGM</sequence>
<dbReference type="InterPro" id="IPR005119">
    <property type="entry name" value="LysR_subst-bd"/>
</dbReference>
<dbReference type="Pfam" id="PF00126">
    <property type="entry name" value="HTH_1"/>
    <property type="match status" value="1"/>
</dbReference>
<evidence type="ECO:0000259" key="5">
    <source>
        <dbReference type="PROSITE" id="PS50931"/>
    </source>
</evidence>
<dbReference type="Pfam" id="PF03466">
    <property type="entry name" value="LysR_substrate"/>
    <property type="match status" value="1"/>
</dbReference>